<dbReference type="Pfam" id="PF17754">
    <property type="entry name" value="TetR_C_14"/>
    <property type="match status" value="1"/>
</dbReference>
<dbReference type="InterPro" id="IPR009057">
    <property type="entry name" value="Homeodomain-like_sf"/>
</dbReference>
<evidence type="ECO:0000259" key="6">
    <source>
        <dbReference type="PROSITE" id="PS50977"/>
    </source>
</evidence>
<evidence type="ECO:0000313" key="7">
    <source>
        <dbReference type="EMBL" id="MXQ63361.1"/>
    </source>
</evidence>
<feature type="domain" description="HTH tetR-type" evidence="6">
    <location>
        <begin position="23"/>
        <end position="83"/>
    </location>
</feature>
<dbReference type="GO" id="GO:0003700">
    <property type="term" value="F:DNA-binding transcription factor activity"/>
    <property type="evidence" value="ECO:0007669"/>
    <property type="project" value="TreeGrafter"/>
</dbReference>
<dbReference type="SUPFAM" id="SSF46689">
    <property type="entry name" value="Homeodomain-like"/>
    <property type="match status" value="1"/>
</dbReference>
<dbReference type="GO" id="GO:0000976">
    <property type="term" value="F:transcription cis-regulatory region binding"/>
    <property type="evidence" value="ECO:0007669"/>
    <property type="project" value="TreeGrafter"/>
</dbReference>
<evidence type="ECO:0000313" key="8">
    <source>
        <dbReference type="Proteomes" id="UP000431901"/>
    </source>
</evidence>
<evidence type="ECO:0000256" key="4">
    <source>
        <dbReference type="PROSITE-ProRule" id="PRU00335"/>
    </source>
</evidence>
<dbReference type="InterPro" id="IPR001647">
    <property type="entry name" value="HTH_TetR"/>
</dbReference>
<keyword evidence="8" id="KW-1185">Reference proteome</keyword>
<evidence type="ECO:0000256" key="2">
    <source>
        <dbReference type="ARBA" id="ARBA00023125"/>
    </source>
</evidence>
<gene>
    <name evidence="7" type="ORF">GQ466_04875</name>
</gene>
<dbReference type="InterPro" id="IPR023772">
    <property type="entry name" value="DNA-bd_HTH_TetR-type_CS"/>
</dbReference>
<dbReference type="PRINTS" id="PR00455">
    <property type="entry name" value="HTHTETR"/>
</dbReference>
<keyword evidence="3" id="KW-0804">Transcription</keyword>
<dbReference type="InterPro" id="IPR041347">
    <property type="entry name" value="MftR_C"/>
</dbReference>
<evidence type="ECO:0000256" key="1">
    <source>
        <dbReference type="ARBA" id="ARBA00023015"/>
    </source>
</evidence>
<dbReference type="AlphaFoldDB" id="A0A6I4W1P5"/>
<dbReference type="Gene3D" id="1.10.357.10">
    <property type="entry name" value="Tetracycline Repressor, domain 2"/>
    <property type="match status" value="1"/>
</dbReference>
<dbReference type="Gene3D" id="1.10.10.60">
    <property type="entry name" value="Homeodomain-like"/>
    <property type="match status" value="1"/>
</dbReference>
<dbReference type="OrthoDB" id="3296001at2"/>
<evidence type="ECO:0000256" key="5">
    <source>
        <dbReference type="SAM" id="MobiDB-lite"/>
    </source>
</evidence>
<dbReference type="InterPro" id="IPR050109">
    <property type="entry name" value="HTH-type_TetR-like_transc_reg"/>
</dbReference>
<dbReference type="PROSITE" id="PS01081">
    <property type="entry name" value="HTH_TETR_1"/>
    <property type="match status" value="1"/>
</dbReference>
<dbReference type="PROSITE" id="PS50977">
    <property type="entry name" value="HTH_TETR_2"/>
    <property type="match status" value="1"/>
</dbReference>
<proteinExistence type="predicted"/>
<evidence type="ECO:0000256" key="3">
    <source>
        <dbReference type="ARBA" id="ARBA00023163"/>
    </source>
</evidence>
<protein>
    <submittedName>
        <fullName evidence="7">TetR family transcriptional regulator</fullName>
    </submittedName>
</protein>
<sequence>MIASAPGTGGPAGTAGRRERKKQRTREALIDAAFTLFAAKGYDATTVEEIADAVDVSARTFFRYFASKEHVALTVQEEQRTALLAALAARPAQEPPLTALRNAVVAVTRLHECGVPGPDRDRFRLLLKLLGDGGGLLAGSLEHAQRGLRDIAEIIARRTGADAASDLRPYVLASTMVAVFQAALIGVKDDAMGYTSLADALSDAFAALIDEAGRPG</sequence>
<accession>A0A6I4W1P5</accession>
<dbReference type="PANTHER" id="PTHR30055">
    <property type="entry name" value="HTH-TYPE TRANSCRIPTIONAL REGULATOR RUTR"/>
    <property type="match status" value="1"/>
</dbReference>
<organism evidence="7 8">
    <name type="scientific">Actinomadura rayongensis</name>
    <dbReference type="NCBI Taxonomy" id="1429076"/>
    <lineage>
        <taxon>Bacteria</taxon>
        <taxon>Bacillati</taxon>
        <taxon>Actinomycetota</taxon>
        <taxon>Actinomycetes</taxon>
        <taxon>Streptosporangiales</taxon>
        <taxon>Thermomonosporaceae</taxon>
        <taxon>Actinomadura</taxon>
    </lineage>
</organism>
<dbReference type="PANTHER" id="PTHR30055:SF238">
    <property type="entry name" value="MYCOFACTOCIN BIOSYNTHESIS TRANSCRIPTIONAL REGULATOR MFTR-RELATED"/>
    <property type="match status" value="1"/>
</dbReference>
<name>A0A6I4W1P5_9ACTN</name>
<feature type="region of interest" description="Disordered" evidence="5">
    <location>
        <begin position="1"/>
        <end position="23"/>
    </location>
</feature>
<dbReference type="EMBL" id="WUTW01000001">
    <property type="protein sequence ID" value="MXQ63361.1"/>
    <property type="molecule type" value="Genomic_DNA"/>
</dbReference>
<keyword evidence="2 4" id="KW-0238">DNA-binding</keyword>
<dbReference type="Pfam" id="PF00440">
    <property type="entry name" value="TetR_N"/>
    <property type="match status" value="1"/>
</dbReference>
<feature type="DNA-binding region" description="H-T-H motif" evidence="4">
    <location>
        <begin position="46"/>
        <end position="65"/>
    </location>
</feature>
<dbReference type="Proteomes" id="UP000431901">
    <property type="component" value="Unassembled WGS sequence"/>
</dbReference>
<reference evidence="7 8" key="1">
    <citation type="submission" date="2019-12" db="EMBL/GenBank/DDBJ databases">
        <title>Nocardia macrotermitis sp. nov. and Nocardia aurantia sp. nov., isolated from the gut of the fungus growing-termite Macrotermes natalensis.</title>
        <authorList>
            <person name="Christine B."/>
            <person name="Rene B."/>
        </authorList>
    </citation>
    <scope>NUCLEOTIDE SEQUENCE [LARGE SCALE GENOMIC DNA]</scope>
    <source>
        <strain evidence="7 8">DSM 102126</strain>
    </source>
</reference>
<keyword evidence="1" id="KW-0805">Transcription regulation</keyword>
<dbReference type="RefSeq" id="WP_161101532.1">
    <property type="nucleotide sequence ID" value="NZ_JBHLYI010000002.1"/>
</dbReference>
<comment type="caution">
    <text evidence="7">The sequence shown here is derived from an EMBL/GenBank/DDBJ whole genome shotgun (WGS) entry which is preliminary data.</text>
</comment>